<dbReference type="Proteomes" id="UP000475249">
    <property type="component" value="Unassembled WGS sequence"/>
</dbReference>
<keyword evidence="8" id="KW-1185">Reference proteome</keyword>
<keyword evidence="2" id="KW-1003">Cell membrane</keyword>
<accession>A0A6L9EFH2</accession>
<dbReference type="Pfam" id="PF01943">
    <property type="entry name" value="Polysacc_synt"/>
    <property type="match status" value="1"/>
</dbReference>
<comment type="subcellular location">
    <subcellularLocation>
        <location evidence="1">Cell membrane</location>
        <topology evidence="1">Multi-pass membrane protein</topology>
    </subcellularLocation>
</comment>
<dbReference type="RefSeq" id="WP_161436529.1">
    <property type="nucleotide sequence ID" value="NZ_WXYO01000007.1"/>
</dbReference>
<feature type="transmembrane region" description="Helical" evidence="6">
    <location>
        <begin position="217"/>
        <end position="235"/>
    </location>
</feature>
<feature type="transmembrane region" description="Helical" evidence="6">
    <location>
        <begin position="152"/>
        <end position="172"/>
    </location>
</feature>
<feature type="transmembrane region" description="Helical" evidence="6">
    <location>
        <begin position="80"/>
        <end position="100"/>
    </location>
</feature>
<dbReference type="EMBL" id="WXYO01000007">
    <property type="protein sequence ID" value="NAS13487.1"/>
    <property type="molecule type" value="Genomic_DNA"/>
</dbReference>
<feature type="transmembrane region" description="Helical" evidence="6">
    <location>
        <begin position="330"/>
        <end position="348"/>
    </location>
</feature>
<feature type="transmembrane region" description="Helical" evidence="6">
    <location>
        <begin position="251"/>
        <end position="268"/>
    </location>
</feature>
<protein>
    <submittedName>
        <fullName evidence="7">Oligosaccharide flippase family protein</fullName>
    </submittedName>
</protein>
<dbReference type="InterPro" id="IPR002797">
    <property type="entry name" value="Polysacc_synth"/>
</dbReference>
<sequence length="484" mass="54291">MGIVFRQSLNNTIITYIGFGIGAINTLFLYTRFLTEEYFGLVGVILSTSAILAPLLAFGVPNTIVKYYSSFTEQKSTDGFLSLMLLLPLLFILPLALISYVANTAIGEFLARENTIVKDYVWYIFLIGMAMAYFEVFFSWSKVQLRSVFGNFLKEVFVRAIVSILLILVYLELITVDLFLKALVGAYLLRTIIMKIYAYLLRSPKLRLVFPQNTSAVLKYSGLMILGASAAVLVLEIDRFMINQFIRIENVAYYSVAIFIAAVIAVPSRAMHQITYPLTAELLNKKDLAGLKQLYKKSSLTLYIAAGLVFLLIVLNLTDLYALLPESYRGGFTVVFLVGLAKVYDALLGNNNAILFSSDYYKTVLIFGAFLAVLTVLFNLWLIPAYGLNGAAIATFLAIFLYNTTKVVFVKLKFGFLPLSPETFKITGLLIFTGLLFYFLQFPFHPIINIAIKSALMVAMYIGVLFRFKISSDVFGVLSKFLRR</sequence>
<feature type="transmembrane region" description="Helical" evidence="6">
    <location>
        <begin position="423"/>
        <end position="441"/>
    </location>
</feature>
<proteinExistence type="predicted"/>
<dbReference type="PANTHER" id="PTHR30250">
    <property type="entry name" value="PST FAMILY PREDICTED COLANIC ACID TRANSPORTER"/>
    <property type="match status" value="1"/>
</dbReference>
<evidence type="ECO:0000256" key="2">
    <source>
        <dbReference type="ARBA" id="ARBA00022475"/>
    </source>
</evidence>
<keyword evidence="5 6" id="KW-0472">Membrane</keyword>
<feature type="transmembrane region" description="Helical" evidence="6">
    <location>
        <begin position="120"/>
        <end position="140"/>
    </location>
</feature>
<dbReference type="AlphaFoldDB" id="A0A6L9EFH2"/>
<feature type="transmembrane region" description="Helical" evidence="6">
    <location>
        <begin position="384"/>
        <end position="402"/>
    </location>
</feature>
<feature type="transmembrane region" description="Helical" evidence="6">
    <location>
        <begin position="360"/>
        <end position="378"/>
    </location>
</feature>
<feature type="transmembrane region" description="Helical" evidence="6">
    <location>
        <begin position="300"/>
        <end position="324"/>
    </location>
</feature>
<organism evidence="7 8">
    <name type="scientific">Poritiphilus flavus</name>
    <dbReference type="NCBI Taxonomy" id="2697053"/>
    <lineage>
        <taxon>Bacteria</taxon>
        <taxon>Pseudomonadati</taxon>
        <taxon>Bacteroidota</taxon>
        <taxon>Flavobacteriia</taxon>
        <taxon>Flavobacteriales</taxon>
        <taxon>Flavobacteriaceae</taxon>
        <taxon>Poritiphilus</taxon>
    </lineage>
</organism>
<gene>
    <name evidence="7" type="ORF">GTQ38_15850</name>
</gene>
<keyword evidence="4 6" id="KW-1133">Transmembrane helix</keyword>
<feature type="transmembrane region" description="Helical" evidence="6">
    <location>
        <begin position="178"/>
        <end position="197"/>
    </location>
</feature>
<name>A0A6L9EFH2_9FLAO</name>
<evidence type="ECO:0000313" key="7">
    <source>
        <dbReference type="EMBL" id="NAS13487.1"/>
    </source>
</evidence>
<dbReference type="PANTHER" id="PTHR30250:SF11">
    <property type="entry name" value="O-ANTIGEN TRANSPORTER-RELATED"/>
    <property type="match status" value="1"/>
</dbReference>
<feature type="transmembrane region" description="Helical" evidence="6">
    <location>
        <begin position="12"/>
        <end position="32"/>
    </location>
</feature>
<evidence type="ECO:0000313" key="8">
    <source>
        <dbReference type="Proteomes" id="UP000475249"/>
    </source>
</evidence>
<evidence type="ECO:0000256" key="4">
    <source>
        <dbReference type="ARBA" id="ARBA00022989"/>
    </source>
</evidence>
<evidence type="ECO:0000256" key="5">
    <source>
        <dbReference type="ARBA" id="ARBA00023136"/>
    </source>
</evidence>
<evidence type="ECO:0000256" key="1">
    <source>
        <dbReference type="ARBA" id="ARBA00004651"/>
    </source>
</evidence>
<reference evidence="7 8" key="1">
    <citation type="submission" date="2020-01" db="EMBL/GenBank/DDBJ databases">
        <title>Bacteria diversity of Porities sp.</title>
        <authorList>
            <person name="Wang G."/>
        </authorList>
    </citation>
    <scope>NUCLEOTIDE SEQUENCE [LARGE SCALE GENOMIC DNA]</scope>
    <source>
        <strain evidence="7 8">R33</strain>
    </source>
</reference>
<dbReference type="InterPro" id="IPR050833">
    <property type="entry name" value="Poly_Biosynth_Transport"/>
</dbReference>
<comment type="caution">
    <text evidence="7">The sequence shown here is derived from an EMBL/GenBank/DDBJ whole genome shotgun (WGS) entry which is preliminary data.</text>
</comment>
<keyword evidence="3 6" id="KW-0812">Transmembrane</keyword>
<dbReference type="GO" id="GO:0005886">
    <property type="term" value="C:plasma membrane"/>
    <property type="evidence" value="ECO:0007669"/>
    <property type="project" value="UniProtKB-SubCell"/>
</dbReference>
<evidence type="ECO:0000256" key="3">
    <source>
        <dbReference type="ARBA" id="ARBA00022692"/>
    </source>
</evidence>
<feature type="transmembrane region" description="Helical" evidence="6">
    <location>
        <begin position="38"/>
        <end position="60"/>
    </location>
</feature>
<evidence type="ECO:0000256" key="6">
    <source>
        <dbReference type="SAM" id="Phobius"/>
    </source>
</evidence>